<protein>
    <submittedName>
        <fullName evidence="7">Exodeoxyribonuclease vii large subunit</fullName>
        <ecNumber evidence="7">3.1.11.6</ecNumber>
    </submittedName>
</protein>
<comment type="caution">
    <text evidence="7">The sequence shown here is derived from an EMBL/GenBank/DDBJ whole genome shotgun (WGS) entry which is preliminary data.</text>
</comment>
<dbReference type="GO" id="GO:0003676">
    <property type="term" value="F:nucleic acid binding"/>
    <property type="evidence" value="ECO:0007669"/>
    <property type="project" value="InterPro"/>
</dbReference>
<evidence type="ECO:0000313" key="7">
    <source>
        <dbReference type="EMBL" id="KUG15850.1"/>
    </source>
</evidence>
<dbReference type="InterPro" id="IPR020579">
    <property type="entry name" value="Exonuc_VII_lsu_C"/>
</dbReference>
<dbReference type="Pfam" id="PF02601">
    <property type="entry name" value="Exonuc_VII_L"/>
    <property type="match status" value="1"/>
</dbReference>
<feature type="domain" description="Exonuclease VII large subunit C-terminal" evidence="5">
    <location>
        <begin position="142"/>
        <end position="358"/>
    </location>
</feature>
<dbReference type="GO" id="GO:0009318">
    <property type="term" value="C:exodeoxyribonuclease VII complex"/>
    <property type="evidence" value="ECO:0007669"/>
    <property type="project" value="InterPro"/>
</dbReference>
<dbReference type="GO" id="GO:0008855">
    <property type="term" value="F:exodeoxyribonuclease VII activity"/>
    <property type="evidence" value="ECO:0007669"/>
    <property type="project" value="UniProtKB-EC"/>
</dbReference>
<name>A0A0W8F4M4_9ZZZZ</name>
<dbReference type="PANTHER" id="PTHR30008:SF0">
    <property type="entry name" value="EXODEOXYRIBONUCLEASE 7 LARGE SUBUNIT"/>
    <property type="match status" value="1"/>
</dbReference>
<sequence>MPTYQQEPTRDTGGTGAEIYSIREISSLISGILDDSRLQDIWVRGEVTNFRPHVSGHRYFSLGEQAKSGGAVLQCVIWRGDAMRIGGEFRDGMDVLAFGSVTHYAPQGKYQFIIRDLRHAGEGEKHLLVERWKKELGLEGHFAADKKRPLPRFPVRVGVVTSETGAVLQDIRNVIARRYPCEIVISPTSVQGENAHREIAAALARIDGLADVIIIGRGGGSFEDLFAFNHPDVVRAISGCRTPVVSAIGHEVDFTLADFAADVRAPTPSAAAELVVPDRTVLAETLHEFRKKLASSLIGNMDRASRDISGFRERIAPGRMMRRIAERQQDIAVIAEQLGRALSQTITFQRLVLAGMEEKISGRNPLLLLERGYGIIEKDGRAQRSTAGICPGDVLSVRMKDGTLDVQVKRVIHDKNV</sequence>
<evidence type="ECO:0000256" key="3">
    <source>
        <dbReference type="ARBA" id="ARBA00022801"/>
    </source>
</evidence>
<keyword evidence="4" id="KW-0269">Exonuclease</keyword>
<gene>
    <name evidence="7" type="ORF">ASZ90_014482</name>
</gene>
<dbReference type="HAMAP" id="MF_00378">
    <property type="entry name" value="Exonuc_7_L"/>
    <property type="match status" value="1"/>
</dbReference>
<dbReference type="AlphaFoldDB" id="A0A0W8F4M4"/>
<dbReference type="CDD" id="cd04489">
    <property type="entry name" value="ExoVII_LU_OBF"/>
    <property type="match status" value="1"/>
</dbReference>
<feature type="domain" description="OB-fold nucleic acid binding" evidence="6">
    <location>
        <begin position="20"/>
        <end position="117"/>
    </location>
</feature>
<reference evidence="7" key="1">
    <citation type="journal article" date="2015" name="Proc. Natl. Acad. Sci. U.S.A.">
        <title>Networks of energetic and metabolic interactions define dynamics in microbial communities.</title>
        <authorList>
            <person name="Embree M."/>
            <person name="Liu J.K."/>
            <person name="Al-Bassam M.M."/>
            <person name="Zengler K."/>
        </authorList>
    </citation>
    <scope>NUCLEOTIDE SEQUENCE</scope>
</reference>
<dbReference type="EC" id="3.1.11.6" evidence="7"/>
<dbReference type="EMBL" id="LNQE01001523">
    <property type="protein sequence ID" value="KUG15850.1"/>
    <property type="molecule type" value="Genomic_DNA"/>
</dbReference>
<keyword evidence="2" id="KW-0540">Nuclease</keyword>
<evidence type="ECO:0000256" key="4">
    <source>
        <dbReference type="ARBA" id="ARBA00022839"/>
    </source>
</evidence>
<dbReference type="InterPro" id="IPR025824">
    <property type="entry name" value="OB-fold_nuc-bd_dom"/>
</dbReference>
<keyword evidence="1" id="KW-0963">Cytoplasm</keyword>
<accession>A0A0W8F4M4</accession>
<evidence type="ECO:0000256" key="1">
    <source>
        <dbReference type="ARBA" id="ARBA00022490"/>
    </source>
</evidence>
<evidence type="ECO:0000256" key="2">
    <source>
        <dbReference type="ARBA" id="ARBA00022722"/>
    </source>
</evidence>
<dbReference type="Pfam" id="PF13742">
    <property type="entry name" value="tRNA_anti_2"/>
    <property type="match status" value="1"/>
</dbReference>
<dbReference type="InterPro" id="IPR003753">
    <property type="entry name" value="Exonuc_VII_L"/>
</dbReference>
<evidence type="ECO:0000259" key="5">
    <source>
        <dbReference type="Pfam" id="PF02601"/>
    </source>
</evidence>
<dbReference type="GO" id="GO:0006308">
    <property type="term" value="P:DNA catabolic process"/>
    <property type="evidence" value="ECO:0007669"/>
    <property type="project" value="InterPro"/>
</dbReference>
<organism evidence="7">
    <name type="scientific">hydrocarbon metagenome</name>
    <dbReference type="NCBI Taxonomy" id="938273"/>
    <lineage>
        <taxon>unclassified sequences</taxon>
        <taxon>metagenomes</taxon>
        <taxon>ecological metagenomes</taxon>
    </lineage>
</organism>
<keyword evidence="3 7" id="KW-0378">Hydrolase</keyword>
<dbReference type="NCBIfam" id="TIGR00237">
    <property type="entry name" value="xseA"/>
    <property type="match status" value="1"/>
</dbReference>
<evidence type="ECO:0000259" key="6">
    <source>
        <dbReference type="Pfam" id="PF13742"/>
    </source>
</evidence>
<proteinExistence type="inferred from homology"/>
<dbReference type="PANTHER" id="PTHR30008">
    <property type="entry name" value="EXODEOXYRIBONUCLEASE 7 LARGE SUBUNIT"/>
    <property type="match status" value="1"/>
</dbReference>